<organism evidence="1 2">
    <name type="scientific">Brachionus plicatilis</name>
    <name type="common">Marine rotifer</name>
    <name type="synonym">Brachionus muelleri</name>
    <dbReference type="NCBI Taxonomy" id="10195"/>
    <lineage>
        <taxon>Eukaryota</taxon>
        <taxon>Metazoa</taxon>
        <taxon>Spiralia</taxon>
        <taxon>Gnathifera</taxon>
        <taxon>Rotifera</taxon>
        <taxon>Eurotatoria</taxon>
        <taxon>Monogononta</taxon>
        <taxon>Pseudotrocha</taxon>
        <taxon>Ploima</taxon>
        <taxon>Brachionidae</taxon>
        <taxon>Brachionus</taxon>
    </lineage>
</organism>
<accession>A0A3M7PEE7</accession>
<dbReference type="Proteomes" id="UP000276133">
    <property type="component" value="Unassembled WGS sequence"/>
</dbReference>
<keyword evidence="2" id="KW-1185">Reference proteome</keyword>
<comment type="caution">
    <text evidence="1">The sequence shown here is derived from an EMBL/GenBank/DDBJ whole genome shotgun (WGS) entry which is preliminary data.</text>
</comment>
<protein>
    <submittedName>
        <fullName evidence="1">Uncharacterized protein</fullName>
    </submittedName>
</protein>
<name>A0A3M7PEE7_BRAPC</name>
<dbReference type="EMBL" id="REGN01011436">
    <property type="protein sequence ID" value="RMZ97393.1"/>
    <property type="molecule type" value="Genomic_DNA"/>
</dbReference>
<reference evidence="1 2" key="1">
    <citation type="journal article" date="2018" name="Sci. Rep.">
        <title>Genomic signatures of local adaptation to the degree of environmental predictability in rotifers.</title>
        <authorList>
            <person name="Franch-Gras L."/>
            <person name="Hahn C."/>
            <person name="Garcia-Roger E.M."/>
            <person name="Carmona M.J."/>
            <person name="Serra M."/>
            <person name="Gomez A."/>
        </authorList>
    </citation>
    <scope>NUCLEOTIDE SEQUENCE [LARGE SCALE GENOMIC DNA]</scope>
    <source>
        <strain evidence="1">HYR1</strain>
    </source>
</reference>
<sequence>MNNKNHHEVKPNGSQIGHSITFLYLSKQWFSNLNSDMSLKMAKIMLSLDNLKIYYAINTFQIFADAEPILIY</sequence>
<evidence type="ECO:0000313" key="2">
    <source>
        <dbReference type="Proteomes" id="UP000276133"/>
    </source>
</evidence>
<evidence type="ECO:0000313" key="1">
    <source>
        <dbReference type="EMBL" id="RMZ97393.1"/>
    </source>
</evidence>
<gene>
    <name evidence="1" type="ORF">BpHYR1_053633</name>
</gene>
<dbReference type="AlphaFoldDB" id="A0A3M7PEE7"/>
<proteinExistence type="predicted"/>